<dbReference type="EMBL" id="AP024702">
    <property type="protein sequence ID" value="BCX49352.1"/>
    <property type="molecule type" value="Genomic_DNA"/>
</dbReference>
<proteinExistence type="predicted"/>
<evidence type="ECO:0000313" key="1">
    <source>
        <dbReference type="EMBL" id="BCX49352.1"/>
    </source>
</evidence>
<dbReference type="Pfam" id="PF04820">
    <property type="entry name" value="Trp_halogenase"/>
    <property type="match status" value="1"/>
</dbReference>
<protein>
    <recommendedName>
        <fullName evidence="3">Tryptophan halogenase</fullName>
    </recommendedName>
</protein>
<organism evidence="1 2">
    <name type="scientific">Haloferula helveola</name>
    <dbReference type="NCBI Taxonomy" id="490095"/>
    <lineage>
        <taxon>Bacteria</taxon>
        <taxon>Pseudomonadati</taxon>
        <taxon>Verrucomicrobiota</taxon>
        <taxon>Verrucomicrobiia</taxon>
        <taxon>Verrucomicrobiales</taxon>
        <taxon>Verrucomicrobiaceae</taxon>
        <taxon>Haloferula</taxon>
    </lineage>
</organism>
<gene>
    <name evidence="1" type="ORF">HAHE_32600</name>
</gene>
<name>A0ABM7RCC4_9BACT</name>
<dbReference type="Proteomes" id="UP001374893">
    <property type="component" value="Chromosome"/>
</dbReference>
<keyword evidence="2" id="KW-1185">Reference proteome</keyword>
<dbReference type="Gene3D" id="3.50.50.60">
    <property type="entry name" value="FAD/NAD(P)-binding domain"/>
    <property type="match status" value="2"/>
</dbReference>
<reference evidence="1 2" key="1">
    <citation type="submission" date="2021-06" db="EMBL/GenBank/DDBJ databases">
        <title>Complete genome of Haloferula helveola possessing various polysaccharide degrading enzymes.</title>
        <authorList>
            <person name="Takami H."/>
            <person name="Huang C."/>
            <person name="Hamasaki K."/>
        </authorList>
    </citation>
    <scope>NUCLEOTIDE SEQUENCE [LARGE SCALE GENOMIC DNA]</scope>
    <source>
        <strain evidence="1 2">CN-1</strain>
    </source>
</reference>
<accession>A0ABM7RCC4</accession>
<dbReference type="InterPro" id="IPR036188">
    <property type="entry name" value="FAD/NAD-bd_sf"/>
</dbReference>
<evidence type="ECO:0008006" key="3">
    <source>
        <dbReference type="Google" id="ProtNLM"/>
    </source>
</evidence>
<sequence>MGVRTWQAGPRRVGRCDGQPGIERNPKANMEMELGSEIRSVVVEGSGYDPYLAALAFKRMLPDLKVGVRCREGSSNPIGEVASPFLLRQLIGSFGIREVDLHTFGRPTWCLGFRFLWGARGEFIQSFDTAPFRKIPKSEIEAGFLSATDDQRSFSIGEALIRLKKVLPPGVSGDGITGLQVRPEPFTDLLQRACAAVGVETTPEGEIADGGLLVRTDAAADRDDWIEPKDGTVAWRSVTGLRRRSNERMLPFCTVQAHPSGWSWRMDHDDSMGIGFAYDPECVSDDDAREWLLERLGKPAGELRVTDWHGGRTSNPWKADSVHIGDAAGFVQPLSGMRLSLLVHEVQTMCRFMIETGMRPGEQSRRLYKDVIGRARDEIRDFEALHFRYPDDPDSECWKKVSSTTGLGEHEELLGVFESIGPSAKLVNALPTIPGVVGINSWVATFLGLGVPFRGRGEVSEADRAVWRTSLGELEANARRGADSERALVAARSRKG</sequence>
<evidence type="ECO:0000313" key="2">
    <source>
        <dbReference type="Proteomes" id="UP001374893"/>
    </source>
</evidence>
<dbReference type="InterPro" id="IPR006905">
    <property type="entry name" value="Flavin_halogenase"/>
</dbReference>